<keyword evidence="2" id="KW-1185">Reference proteome</keyword>
<organism evidence="1 2">
    <name type="scientific">Dawidia soli</name>
    <dbReference type="NCBI Taxonomy" id="2782352"/>
    <lineage>
        <taxon>Bacteria</taxon>
        <taxon>Pseudomonadati</taxon>
        <taxon>Bacteroidota</taxon>
        <taxon>Cytophagia</taxon>
        <taxon>Cytophagales</taxon>
        <taxon>Chryseotaleaceae</taxon>
        <taxon>Dawidia</taxon>
    </lineage>
</organism>
<evidence type="ECO:0000313" key="1">
    <source>
        <dbReference type="EMBL" id="MBT1689140.1"/>
    </source>
</evidence>
<sequence length="131" mass="14571">MILILALPAINLHAQNIASTTLTWKADAYLDINTGMARATSDQLVSYSNQRIEWHDEAGNVKATYSIIEINGQWTNVMNNGTILYEVRSEGRQGTIQFSRASGILSIQIVLLKPDENPDMFRFSVSTVTPL</sequence>
<evidence type="ECO:0000313" key="2">
    <source>
        <dbReference type="Proteomes" id="UP001319180"/>
    </source>
</evidence>
<comment type="caution">
    <text evidence="1">The sequence shown here is derived from an EMBL/GenBank/DDBJ whole genome shotgun (WGS) entry which is preliminary data.</text>
</comment>
<dbReference type="RefSeq" id="WP_254092365.1">
    <property type="nucleotide sequence ID" value="NZ_JAHESC010000036.1"/>
</dbReference>
<dbReference type="EMBL" id="JAHESC010000036">
    <property type="protein sequence ID" value="MBT1689140.1"/>
    <property type="molecule type" value="Genomic_DNA"/>
</dbReference>
<reference evidence="1 2" key="1">
    <citation type="submission" date="2021-05" db="EMBL/GenBank/DDBJ databases">
        <title>A Polyphasic approach of four new species of the genus Ohtaekwangia: Ohtaekwangia histidinii sp. nov., Ohtaekwangia cretensis sp. nov., Ohtaekwangia indiensis sp. nov., Ohtaekwangia reichenbachii sp. nov. from diverse environment.</title>
        <authorList>
            <person name="Octaviana S."/>
        </authorList>
    </citation>
    <scope>NUCLEOTIDE SEQUENCE [LARGE SCALE GENOMIC DNA]</scope>
    <source>
        <strain evidence="1 2">PWU37</strain>
    </source>
</reference>
<proteinExistence type="predicted"/>
<gene>
    <name evidence="1" type="ORF">KK078_21415</name>
</gene>
<accession>A0AAP2DE96</accession>
<protein>
    <submittedName>
        <fullName evidence="1">Uncharacterized protein</fullName>
    </submittedName>
</protein>
<name>A0AAP2DE96_9BACT</name>
<dbReference type="Proteomes" id="UP001319180">
    <property type="component" value="Unassembled WGS sequence"/>
</dbReference>
<dbReference type="AlphaFoldDB" id="A0AAP2DE96"/>